<dbReference type="Pfam" id="PF13664">
    <property type="entry name" value="DUF4149"/>
    <property type="match status" value="1"/>
</dbReference>
<evidence type="ECO:0000256" key="7">
    <source>
        <dbReference type="SAM" id="Phobius"/>
    </source>
</evidence>
<comment type="similarity">
    <text evidence="2">Belongs to the TMEM205 family.</text>
</comment>
<comment type="caution">
    <text evidence="9">The sequence shown here is derived from an EMBL/GenBank/DDBJ whole genome shotgun (WGS) entry which is preliminary data.</text>
</comment>
<keyword evidence="4 7" id="KW-0812">Transmembrane</keyword>
<evidence type="ECO:0000313" key="9">
    <source>
        <dbReference type="EMBL" id="KAK9407751.1"/>
    </source>
</evidence>
<keyword evidence="6 7" id="KW-0472">Membrane</keyword>
<feature type="transmembrane region" description="Helical" evidence="7">
    <location>
        <begin position="105"/>
        <end position="127"/>
    </location>
</feature>
<evidence type="ECO:0000259" key="8">
    <source>
        <dbReference type="Pfam" id="PF13664"/>
    </source>
</evidence>
<dbReference type="PANTHER" id="PTHR46916">
    <property type="entry name" value="TRANSMEMBRANE PROTEIN 205"/>
    <property type="match status" value="1"/>
</dbReference>
<feature type="transmembrane region" description="Helical" evidence="7">
    <location>
        <begin position="139"/>
        <end position="159"/>
    </location>
</feature>
<dbReference type="GO" id="GO:0016020">
    <property type="term" value="C:membrane"/>
    <property type="evidence" value="ECO:0007669"/>
    <property type="project" value="UniProtKB-SubCell"/>
</dbReference>
<feature type="transmembrane region" description="Helical" evidence="7">
    <location>
        <begin position="211"/>
        <end position="235"/>
    </location>
</feature>
<name>A0AAW1C0Z1_CROAD</name>
<keyword evidence="10" id="KW-1185">Reference proteome</keyword>
<evidence type="ECO:0000256" key="1">
    <source>
        <dbReference type="ARBA" id="ARBA00004141"/>
    </source>
</evidence>
<evidence type="ECO:0000256" key="2">
    <source>
        <dbReference type="ARBA" id="ARBA00011001"/>
    </source>
</evidence>
<organism evidence="9 10">
    <name type="scientific">Crotalus adamanteus</name>
    <name type="common">Eastern diamondback rattlesnake</name>
    <dbReference type="NCBI Taxonomy" id="8729"/>
    <lineage>
        <taxon>Eukaryota</taxon>
        <taxon>Metazoa</taxon>
        <taxon>Chordata</taxon>
        <taxon>Craniata</taxon>
        <taxon>Vertebrata</taxon>
        <taxon>Euteleostomi</taxon>
        <taxon>Lepidosauria</taxon>
        <taxon>Squamata</taxon>
        <taxon>Bifurcata</taxon>
        <taxon>Unidentata</taxon>
        <taxon>Episquamata</taxon>
        <taxon>Toxicofera</taxon>
        <taxon>Serpentes</taxon>
        <taxon>Colubroidea</taxon>
        <taxon>Viperidae</taxon>
        <taxon>Crotalinae</taxon>
        <taxon>Crotalus</taxon>
    </lineage>
</organism>
<dbReference type="EMBL" id="JAOTOJ010000002">
    <property type="protein sequence ID" value="KAK9407751.1"/>
    <property type="molecule type" value="Genomic_DNA"/>
</dbReference>
<dbReference type="AlphaFoldDB" id="A0AAW1C0Z1"/>
<feature type="transmembrane region" description="Helical" evidence="7">
    <location>
        <begin position="68"/>
        <end position="93"/>
    </location>
</feature>
<feature type="domain" description="TMEM205-like" evidence="8">
    <location>
        <begin position="70"/>
        <end position="170"/>
    </location>
</feature>
<dbReference type="Proteomes" id="UP001474421">
    <property type="component" value="Unassembled WGS sequence"/>
</dbReference>
<protein>
    <recommendedName>
        <fullName evidence="3">Transmembrane protein 205</fullName>
    </recommendedName>
</protein>
<evidence type="ECO:0000256" key="3">
    <source>
        <dbReference type="ARBA" id="ARBA00015041"/>
    </source>
</evidence>
<evidence type="ECO:0000313" key="10">
    <source>
        <dbReference type="Proteomes" id="UP001474421"/>
    </source>
</evidence>
<sequence>MTLPLLNSEGGACLLRWSGQSCSPARCCEEVGDCRGNSCAVGAAWPGCTFREMSMEGEPSGLIRITQLFLLSTAWGMQIWVTFISGFVLFRTVSRHTFGLVQGKLFPFYFYTLLGCTFLNLAIFAAYHPWEFLSTRETVQITLFLICFILVATNASWFSQVITKTMLKMQEIEKEHGLGQEVGGSGQREVYQLLKEKDNKYRHLRQKFFRFHGLSSLCNLACVICTGVNLAFIALQLESL</sequence>
<keyword evidence="5 7" id="KW-1133">Transmembrane helix</keyword>
<evidence type="ECO:0000256" key="6">
    <source>
        <dbReference type="ARBA" id="ARBA00023136"/>
    </source>
</evidence>
<dbReference type="InterPro" id="IPR025423">
    <property type="entry name" value="TMEM205-like"/>
</dbReference>
<accession>A0AAW1C0Z1</accession>
<dbReference type="InterPro" id="IPR042623">
    <property type="entry name" value="TMEM205"/>
</dbReference>
<dbReference type="PANTHER" id="PTHR46916:SF2">
    <property type="entry name" value="TRANSMEMBRANE PROTEIN 205"/>
    <property type="match status" value="1"/>
</dbReference>
<reference evidence="9 10" key="1">
    <citation type="journal article" date="2024" name="Proc. Natl. Acad. Sci. U.S.A.">
        <title>The genetic regulatory architecture and epigenomic basis for age-related changes in rattlesnake venom.</title>
        <authorList>
            <person name="Hogan M.P."/>
            <person name="Holding M.L."/>
            <person name="Nystrom G.S."/>
            <person name="Colston T.J."/>
            <person name="Bartlett D.A."/>
            <person name="Mason A.J."/>
            <person name="Ellsworth S.A."/>
            <person name="Rautsaw R.M."/>
            <person name="Lawrence K.C."/>
            <person name="Strickland J.L."/>
            <person name="He B."/>
            <person name="Fraser P."/>
            <person name="Margres M.J."/>
            <person name="Gilbert D.M."/>
            <person name="Gibbs H.L."/>
            <person name="Parkinson C.L."/>
            <person name="Rokyta D.R."/>
        </authorList>
    </citation>
    <scope>NUCLEOTIDE SEQUENCE [LARGE SCALE GENOMIC DNA]</scope>
    <source>
        <strain evidence="9">DRR0105</strain>
    </source>
</reference>
<evidence type="ECO:0000256" key="5">
    <source>
        <dbReference type="ARBA" id="ARBA00022989"/>
    </source>
</evidence>
<comment type="subcellular location">
    <subcellularLocation>
        <location evidence="1">Membrane</location>
        <topology evidence="1">Multi-pass membrane protein</topology>
    </subcellularLocation>
</comment>
<gene>
    <name evidence="9" type="ORF">NXF25_006525</name>
</gene>
<proteinExistence type="inferred from homology"/>
<evidence type="ECO:0000256" key="4">
    <source>
        <dbReference type="ARBA" id="ARBA00022692"/>
    </source>
</evidence>